<gene>
    <name evidence="3" type="ORF">SAMN04515674_114120</name>
</gene>
<keyword evidence="1" id="KW-0732">Signal</keyword>
<dbReference type="Pfam" id="PF13927">
    <property type="entry name" value="Ig_3"/>
    <property type="match status" value="1"/>
</dbReference>
<dbReference type="Proteomes" id="UP000199306">
    <property type="component" value="Unassembled WGS sequence"/>
</dbReference>
<dbReference type="Pfam" id="PF19081">
    <property type="entry name" value="Ig_7"/>
    <property type="match status" value="2"/>
</dbReference>
<dbReference type="PANTHER" id="PTHR46013">
    <property type="entry name" value="VASCULAR CELL ADHESION MOLECULE 1"/>
    <property type="match status" value="1"/>
</dbReference>
<feature type="non-terminal residue" evidence="3">
    <location>
        <position position="950"/>
    </location>
</feature>
<dbReference type="SMART" id="SM00409">
    <property type="entry name" value="IG"/>
    <property type="match status" value="3"/>
</dbReference>
<reference evidence="3 4" key="1">
    <citation type="submission" date="2016-10" db="EMBL/GenBank/DDBJ databases">
        <authorList>
            <person name="de Groot N.N."/>
        </authorList>
    </citation>
    <scope>NUCLEOTIDE SEQUENCE [LARGE SCALE GENOMIC DNA]</scope>
    <source>
        <strain evidence="4">E92,LMG 26720,CCM 7988</strain>
    </source>
</reference>
<dbReference type="InterPro" id="IPR044023">
    <property type="entry name" value="Ig_7"/>
</dbReference>
<protein>
    <submittedName>
        <fullName evidence="3">Immunoglobulin domain-containing protein</fullName>
    </submittedName>
</protein>
<sequence length="950" mass="101870">MKLSFRKIAVTLFSIMFKGINLAFGQCPLITQQPASQFDCVPNSIVMTVTATGNNLTYQWQRSRPSDGGVFVNLPVDPGYQINLGTPNVLQIQPTGGVENPSRTRYRVIVSNGSCSVTSEPAEIKLNDISLSGFQATCAGSKFNLSVVFSEDDLNARSYQWEKLPNGQTDWIPVTDSYISGTNTHTLTFDNIPASEDRTKYRCKVFFNLSPNYDNPVDNCQKTTNEISLTVYPVPPVPIHSKETIIDACIGDKITLNSTGCSAEGGTTSWYDEANQLVASSAIYIFNASVPGAKNYKAICSKNGCSSPQSSGISVTVYAYPGAPKVTVSPVSGVVCQGNPVSLTATKENTGNTVRWYTQATGGSAVSTSNNSLLTAVRNVPSSEIVPIDANTPRVVNYWVDQSNGGGCRSPRSAISFTVNPGTLISSQPVDQKKCAGQDVVFSVIATGSGLSYQWKKGNVILTDGGKITGSKTANLTISTIDASDATNTDNLYSCSISGSCGAISSAFVDLSVSAIPDPPLIVSHISECESTGEESLNLHVNGLNLKWYSAQVQGNLLGTDLKIDRSLPAVQSYWVSQTNAEGCESARSQLDVLIDRKPEKPIILNTGSKSDFCNSEPSFTLKNTCKTGTSFFRTNEGTWEEKDESLINPPDFNTNASLRYDFKCVNKSQNNCESEVVTQVIQIKTAPIITQNLKDLEVCEGSDVSFSIIANAGGSPLNYLWKKEETSTNGTEADFKINKAGKSDEGEYRCIISANGCSVTSNIAKLTIVNNVQPQLEYAKEKCLDSEVLPISYEPKGGNFSVNSTEAIIDSQTGKLTTNKGGVFEITYSVNDNCGISKAISEIAIISVEAPIVIGAKACLGSQVSLTASGCENGGLLWFEENGTSVDMPITFSKSVNYYAKCLKGECLSEKSNLVSIEETTTTHAQLEYAKEKCLGSEVLPISYEPKGG</sequence>
<accession>A0A1I5XFY3</accession>
<feature type="chain" id="PRO_5011773963" evidence="1">
    <location>
        <begin position="24"/>
        <end position="950"/>
    </location>
</feature>
<name>A0A1I5XFY3_9BACT</name>
<evidence type="ECO:0000313" key="3">
    <source>
        <dbReference type="EMBL" id="SFQ30868.1"/>
    </source>
</evidence>
<dbReference type="PROSITE" id="PS50835">
    <property type="entry name" value="IG_LIKE"/>
    <property type="match status" value="1"/>
</dbReference>
<dbReference type="InterPro" id="IPR003599">
    <property type="entry name" value="Ig_sub"/>
</dbReference>
<dbReference type="InterPro" id="IPR036179">
    <property type="entry name" value="Ig-like_dom_sf"/>
</dbReference>
<feature type="domain" description="Ig-like" evidence="2">
    <location>
        <begin position="688"/>
        <end position="768"/>
    </location>
</feature>
<organism evidence="3 4">
    <name type="scientific">Pseudarcicella hirudinis</name>
    <dbReference type="NCBI Taxonomy" id="1079859"/>
    <lineage>
        <taxon>Bacteria</taxon>
        <taxon>Pseudomonadati</taxon>
        <taxon>Bacteroidota</taxon>
        <taxon>Cytophagia</taxon>
        <taxon>Cytophagales</taxon>
        <taxon>Flectobacillaceae</taxon>
        <taxon>Pseudarcicella</taxon>
    </lineage>
</organism>
<dbReference type="Gene3D" id="2.60.40.10">
    <property type="entry name" value="Immunoglobulins"/>
    <property type="match status" value="4"/>
</dbReference>
<dbReference type="STRING" id="1079859.SAMN04515674_114120"/>
<evidence type="ECO:0000256" key="1">
    <source>
        <dbReference type="SAM" id="SignalP"/>
    </source>
</evidence>
<dbReference type="AlphaFoldDB" id="A0A1I5XFY3"/>
<proteinExistence type="predicted"/>
<evidence type="ECO:0000259" key="2">
    <source>
        <dbReference type="PROSITE" id="PS50835"/>
    </source>
</evidence>
<dbReference type="InterPro" id="IPR013783">
    <property type="entry name" value="Ig-like_fold"/>
</dbReference>
<dbReference type="PANTHER" id="PTHR46013:SF4">
    <property type="entry name" value="B-CELL RECEPTOR CD22-RELATED"/>
    <property type="match status" value="1"/>
</dbReference>
<dbReference type="RefSeq" id="WP_177219466.1">
    <property type="nucleotide sequence ID" value="NZ_FOXH01000014.1"/>
</dbReference>
<evidence type="ECO:0000313" key="4">
    <source>
        <dbReference type="Proteomes" id="UP000199306"/>
    </source>
</evidence>
<feature type="signal peptide" evidence="1">
    <location>
        <begin position="1"/>
        <end position="23"/>
    </location>
</feature>
<dbReference type="SUPFAM" id="SSF48726">
    <property type="entry name" value="Immunoglobulin"/>
    <property type="match status" value="2"/>
</dbReference>
<keyword evidence="4" id="KW-1185">Reference proteome</keyword>
<dbReference type="InterPro" id="IPR007110">
    <property type="entry name" value="Ig-like_dom"/>
</dbReference>
<dbReference type="EMBL" id="FOXH01000014">
    <property type="protein sequence ID" value="SFQ30868.1"/>
    <property type="molecule type" value="Genomic_DNA"/>
</dbReference>